<proteinExistence type="predicted"/>
<protein>
    <submittedName>
        <fullName evidence="1">DUF2064 domain-containing protein</fullName>
    </submittedName>
</protein>
<dbReference type="Proteomes" id="UP000293345">
    <property type="component" value="Unassembled WGS sequence"/>
</dbReference>
<reference evidence="1 2" key="1">
    <citation type="submission" date="2019-01" db="EMBL/GenBank/DDBJ databases">
        <title>Senegalimassilia sp. nov. KGMB04484 isolated human feces.</title>
        <authorList>
            <person name="Han K.-I."/>
            <person name="Kim J.-S."/>
            <person name="Lee K.C."/>
            <person name="Suh M.K."/>
            <person name="Eom M.K."/>
            <person name="Lee J.H."/>
            <person name="Park S.-H."/>
            <person name="Kang S.W."/>
            <person name="Park J.-E."/>
            <person name="Oh B.S."/>
            <person name="Yu S.Y."/>
            <person name="Choi S.-H."/>
            <person name="Lee D.H."/>
            <person name="Yoon H."/>
            <person name="Kim B.-Y."/>
            <person name="Lee J.H."/>
            <person name="Lee J.-S."/>
        </authorList>
    </citation>
    <scope>NUCLEOTIDE SEQUENCE [LARGE SCALE GENOMIC DNA]</scope>
    <source>
        <strain evidence="1 2">KGMB04484</strain>
    </source>
</reference>
<evidence type="ECO:0000313" key="2">
    <source>
        <dbReference type="Proteomes" id="UP000293345"/>
    </source>
</evidence>
<dbReference type="Gene3D" id="3.90.550.10">
    <property type="entry name" value="Spore Coat Polysaccharide Biosynthesis Protein SpsA, Chain A"/>
    <property type="match status" value="1"/>
</dbReference>
<keyword evidence="2" id="KW-1185">Reference proteome</keyword>
<dbReference type="SUPFAM" id="SSF53448">
    <property type="entry name" value="Nucleotide-diphospho-sugar transferases"/>
    <property type="match status" value="1"/>
</dbReference>
<dbReference type="AlphaFoldDB" id="A0A4Q2JZ07"/>
<name>A0A4Q2JZ07_9ACTN</name>
<dbReference type="InterPro" id="IPR018641">
    <property type="entry name" value="Trfase_1_rSAM/seldom-assoc"/>
</dbReference>
<accession>A0A4Q2JZ07</accession>
<dbReference type="PANTHER" id="PTHR36529:SF1">
    <property type="entry name" value="GLYCOSYLTRANSFERASE"/>
    <property type="match status" value="1"/>
</dbReference>
<organism evidence="1 2">
    <name type="scientific">Senegalimassilia faecalis</name>
    <dbReference type="NCBI Taxonomy" id="2509433"/>
    <lineage>
        <taxon>Bacteria</taxon>
        <taxon>Bacillati</taxon>
        <taxon>Actinomycetota</taxon>
        <taxon>Coriobacteriia</taxon>
        <taxon>Coriobacteriales</taxon>
        <taxon>Coriobacteriaceae</taxon>
        <taxon>Senegalimassilia</taxon>
    </lineage>
</organism>
<evidence type="ECO:0000313" key="1">
    <source>
        <dbReference type="EMBL" id="RXZ54299.1"/>
    </source>
</evidence>
<dbReference type="RefSeq" id="WP_129424535.1">
    <property type="nucleotide sequence ID" value="NZ_SDPW01000001.1"/>
</dbReference>
<dbReference type="Pfam" id="PF09837">
    <property type="entry name" value="DUF2064"/>
    <property type="match status" value="1"/>
</dbReference>
<dbReference type="InterPro" id="IPR029044">
    <property type="entry name" value="Nucleotide-diphossugar_trans"/>
</dbReference>
<gene>
    <name evidence="1" type="ORF">ET524_07255</name>
</gene>
<sequence>MTNRKCALLIFSKPPVPGLVKTRLTRERGGILTPEQAAEFFRRSLYDVSELSMHALIELQRENDAAVAADPTAEAVTYDFYVSTTPADNVQLMRETYEAIGPWPMEVHYLTDAGATFDDHFDDAFSQLFALGYDAVVSVGGDIPTLPKSHITQAFQWLDYFRSLGTPGFVQAPCQECGTSLVGWCAETPMDNQGVYYNTGGKAALDAYVEKLKATGAPSAYLSPVADVDEGSDLAHAISCLRAIEEAAPHQGLFVPRRVLDWINFLGLKVTTPPNENHDPRQYIDK</sequence>
<dbReference type="OrthoDB" id="9798250at2"/>
<dbReference type="EMBL" id="SDPW01000001">
    <property type="protein sequence ID" value="RXZ54299.1"/>
    <property type="molecule type" value="Genomic_DNA"/>
</dbReference>
<comment type="caution">
    <text evidence="1">The sequence shown here is derived from an EMBL/GenBank/DDBJ whole genome shotgun (WGS) entry which is preliminary data.</text>
</comment>
<dbReference type="PANTHER" id="PTHR36529">
    <property type="entry name" value="SLL1095 PROTEIN"/>
    <property type="match status" value="1"/>
</dbReference>